<sequence>MKPHAFTILCLLAFAARARSQITVERVFQVNQNVPDNGHYLDVRNFDSGFATITDVDVGLELEGAAGNSMRLGDYYVSLTHGTASEEERVAVLLNRPRMTDTALFGSPLSSANIIFDDSGGAQNVFNIATATGTYQADGRLGVDPYAPPVPYNPGDVTHGLAALNGNVVGETWHLLIADTRQGAAGRLTRWTLRTTGTSAETGLVDPGAGGAIADDITAPAGQRDLKAVLAVSGSGNDGITARISERLVLSGGLSGSGQLFKTGAGTLSVGGTSAGGGGPAAFTGSIVVNAGELEVASGSAFGVGTMVSLAGSNVTLRLATEDVIVSNMVISGGTTATIRGEGTLAGNISGLGGIRKLDGGDVILTGENTYSGPTMVEAGSLVVNGGLASSVEVGLNARLEGSGEISGDVLISGEISPGNSLGSHIGSLGVGDLVLDSGSTFTYAMNTTTLHGSLIHSEGGLGIEWGASLVFSGDLSALAAYGSKLTLISYVDGWDGGLFSVDGTPVTDGGVLAIGGNSWLFNYADSSGGGNFASDQGGATKFVTITSVPEPGILLIFNLALVGWLARRRR</sequence>
<dbReference type="InterPro" id="IPR011050">
    <property type="entry name" value="Pectin_lyase_fold/virulence"/>
</dbReference>
<dbReference type="AlphaFoldDB" id="A0A934R191"/>
<accession>A0A934R191</accession>
<keyword evidence="4" id="KW-1185">Reference proteome</keyword>
<organism evidence="3 4">
    <name type="scientific">Luteolibacter yonseiensis</name>
    <dbReference type="NCBI Taxonomy" id="1144680"/>
    <lineage>
        <taxon>Bacteria</taxon>
        <taxon>Pseudomonadati</taxon>
        <taxon>Verrucomicrobiota</taxon>
        <taxon>Verrucomicrobiia</taxon>
        <taxon>Verrucomicrobiales</taxon>
        <taxon>Verrucomicrobiaceae</taxon>
        <taxon>Luteolibacter</taxon>
    </lineage>
</organism>
<name>A0A934R191_9BACT</name>
<keyword evidence="2" id="KW-0472">Membrane</keyword>
<evidence type="ECO:0000313" key="3">
    <source>
        <dbReference type="EMBL" id="MBK1814303.1"/>
    </source>
</evidence>
<dbReference type="RefSeq" id="WP_200349269.1">
    <property type="nucleotide sequence ID" value="NZ_BAABHZ010000005.1"/>
</dbReference>
<protein>
    <submittedName>
        <fullName evidence="3">Autotransporter-associated beta strand repeat-containing protein</fullName>
    </submittedName>
</protein>
<proteinExistence type="predicted"/>
<keyword evidence="2" id="KW-0812">Transmembrane</keyword>
<dbReference type="Proteomes" id="UP000600139">
    <property type="component" value="Unassembled WGS sequence"/>
</dbReference>
<dbReference type="InterPro" id="IPR013424">
    <property type="entry name" value="Ice-binding_C"/>
</dbReference>
<dbReference type="EMBL" id="JAENIK010000002">
    <property type="protein sequence ID" value="MBK1814303.1"/>
    <property type="molecule type" value="Genomic_DNA"/>
</dbReference>
<feature type="transmembrane region" description="Helical" evidence="2">
    <location>
        <begin position="549"/>
        <end position="567"/>
    </location>
</feature>
<keyword evidence="1" id="KW-0732">Signal</keyword>
<comment type="caution">
    <text evidence="3">The sequence shown here is derived from an EMBL/GenBank/DDBJ whole genome shotgun (WGS) entry which is preliminary data.</text>
</comment>
<dbReference type="SUPFAM" id="SSF51126">
    <property type="entry name" value="Pectin lyase-like"/>
    <property type="match status" value="1"/>
</dbReference>
<gene>
    <name evidence="3" type="ORF">JIN84_01605</name>
</gene>
<keyword evidence="2" id="KW-1133">Transmembrane helix</keyword>
<dbReference type="InterPro" id="IPR013425">
    <property type="entry name" value="Autotrns_rpt"/>
</dbReference>
<dbReference type="NCBIfam" id="TIGR02601">
    <property type="entry name" value="autotrns_rpt"/>
    <property type="match status" value="1"/>
</dbReference>
<evidence type="ECO:0000313" key="4">
    <source>
        <dbReference type="Proteomes" id="UP000600139"/>
    </source>
</evidence>
<evidence type="ECO:0000256" key="1">
    <source>
        <dbReference type="ARBA" id="ARBA00022729"/>
    </source>
</evidence>
<evidence type="ECO:0000256" key="2">
    <source>
        <dbReference type="SAM" id="Phobius"/>
    </source>
</evidence>
<reference evidence="3" key="1">
    <citation type="submission" date="2021-01" db="EMBL/GenBank/DDBJ databases">
        <title>Modified the classification status of verrucomicrobia.</title>
        <authorList>
            <person name="Feng X."/>
        </authorList>
    </citation>
    <scope>NUCLEOTIDE SEQUENCE</scope>
    <source>
        <strain evidence="3">JCM 18052</strain>
    </source>
</reference>
<dbReference type="Pfam" id="PF12951">
    <property type="entry name" value="PATR"/>
    <property type="match status" value="2"/>
</dbReference>
<dbReference type="NCBIfam" id="TIGR02595">
    <property type="entry name" value="PEP_CTERM"/>
    <property type="match status" value="1"/>
</dbReference>